<dbReference type="Proteomes" id="UP000550707">
    <property type="component" value="Unassembled WGS sequence"/>
</dbReference>
<evidence type="ECO:0000313" key="1">
    <source>
        <dbReference type="EMBL" id="KAF6480904.1"/>
    </source>
</evidence>
<organism evidence="1 2">
    <name type="scientific">Molossus molossus</name>
    <name type="common">Pallas' mastiff bat</name>
    <name type="synonym">Vespertilio molossus</name>
    <dbReference type="NCBI Taxonomy" id="27622"/>
    <lineage>
        <taxon>Eukaryota</taxon>
        <taxon>Metazoa</taxon>
        <taxon>Chordata</taxon>
        <taxon>Craniata</taxon>
        <taxon>Vertebrata</taxon>
        <taxon>Euteleostomi</taxon>
        <taxon>Mammalia</taxon>
        <taxon>Eutheria</taxon>
        <taxon>Laurasiatheria</taxon>
        <taxon>Chiroptera</taxon>
        <taxon>Yangochiroptera</taxon>
        <taxon>Molossidae</taxon>
        <taxon>Molossus</taxon>
    </lineage>
</organism>
<accession>A0A7J8I8J9</accession>
<protein>
    <submittedName>
        <fullName evidence="1">Uncharacterized protein</fullName>
    </submittedName>
</protein>
<dbReference type="EMBL" id="JACASF010000004">
    <property type="protein sequence ID" value="KAF6480904.1"/>
    <property type="molecule type" value="Genomic_DNA"/>
</dbReference>
<name>A0A7J8I8J9_MOLMO</name>
<comment type="caution">
    <text evidence="1">The sequence shown here is derived from an EMBL/GenBank/DDBJ whole genome shotgun (WGS) entry which is preliminary data.</text>
</comment>
<gene>
    <name evidence="1" type="ORF">HJG59_010698</name>
</gene>
<keyword evidence="2" id="KW-1185">Reference proteome</keyword>
<sequence>MPLVFLSFPSVPPLFAFHHIPTPTPKCPKLQNDSQHHGGLLSERLWDELWVSTLHFMKEIACFNYVKKPDLRWISRGCEQGQHLFVCGPWAPCPSHLDSSSRPPEWLGQCRVICMLTSSSMISTFWKPPKRYIDAVIVMPPLYISLFKRLEH</sequence>
<evidence type="ECO:0000313" key="2">
    <source>
        <dbReference type="Proteomes" id="UP000550707"/>
    </source>
</evidence>
<dbReference type="InParanoid" id="A0A7J8I8J9"/>
<proteinExistence type="predicted"/>
<dbReference type="AlphaFoldDB" id="A0A7J8I8J9"/>
<reference evidence="1 2" key="1">
    <citation type="journal article" date="2020" name="Nature">
        <title>Six reference-quality genomes reveal evolution of bat adaptations.</title>
        <authorList>
            <person name="Jebb D."/>
            <person name="Huang Z."/>
            <person name="Pippel M."/>
            <person name="Hughes G.M."/>
            <person name="Lavrichenko K."/>
            <person name="Devanna P."/>
            <person name="Winkler S."/>
            <person name="Jermiin L.S."/>
            <person name="Skirmuntt E.C."/>
            <person name="Katzourakis A."/>
            <person name="Burkitt-Gray L."/>
            <person name="Ray D.A."/>
            <person name="Sullivan K.A.M."/>
            <person name="Roscito J.G."/>
            <person name="Kirilenko B.M."/>
            <person name="Davalos L.M."/>
            <person name="Corthals A.P."/>
            <person name="Power M.L."/>
            <person name="Jones G."/>
            <person name="Ransome R.D."/>
            <person name="Dechmann D.K.N."/>
            <person name="Locatelli A.G."/>
            <person name="Puechmaille S.J."/>
            <person name="Fedrigo O."/>
            <person name="Jarvis E.D."/>
            <person name="Hiller M."/>
            <person name="Vernes S.C."/>
            <person name="Myers E.W."/>
            <person name="Teeling E.C."/>
        </authorList>
    </citation>
    <scope>NUCLEOTIDE SEQUENCE [LARGE SCALE GENOMIC DNA]</scope>
    <source>
        <strain evidence="1">MMolMol1</strain>
        <tissue evidence="1">Muscle</tissue>
    </source>
</reference>